<dbReference type="EMBL" id="BGKI01000001">
    <property type="protein sequence ID" value="GBH33368.1"/>
    <property type="molecule type" value="Genomic_DNA"/>
</dbReference>
<organism evidence="1 2">
    <name type="scientific">Nitrosopumilus zosterae</name>
    <dbReference type="NCBI Taxonomy" id="718286"/>
    <lineage>
        <taxon>Archaea</taxon>
        <taxon>Nitrososphaerota</taxon>
        <taxon>Nitrososphaeria</taxon>
        <taxon>Nitrosopumilales</taxon>
        <taxon>Nitrosopumilaceae</taxon>
        <taxon>Nitrosopumilus</taxon>
    </lineage>
</organism>
<proteinExistence type="predicted"/>
<dbReference type="AlphaFoldDB" id="A0A2S2KPH1"/>
<dbReference type="GeneID" id="76209489"/>
<dbReference type="RefSeq" id="WP_109876028.1">
    <property type="nucleotide sequence ID" value="NZ_AP026695.1"/>
</dbReference>
<sequence>MSQTYDFVPAFKDGKPIKNASKDWLNFDEPQILFYQGMRGSGKSVMVDETVEKLYNQGFTILHIWGARSLENLYYAINNNCKYHYDKLKIIVDVFSDKTHQGNHRERCASKGLYGDEYEQYKDIALEENLIEHYDETQLKLTEFGLQLSKRELLHCNCHRAIPITVAVPDYLEFDQESLDRFNGFYFSDLKHYSEYFSEITTFQKELLKQGKLLIPEYARPKPVIKVQYFTTPTTADRKIKFHDEFTKIILDSRKEHRIVSMNPSLFDGEMDKFYTLAEIFKMMPNLMTNSGHFMPLTQHDVKKPRKYWTRKQKAWHKVAIVINEVRSVAPSSNLHGDKDAGISKKAVFGYVPEARHFKTWLLCDYQDPEDLYSGIKKQGNLTIVKRGSRNILGENFSWLFSKVEYDRLGLARRVYKKQFIEKIEQLRVIERKHSKLKKYLDDRRPYVDELPDNKAYVTWQNQEIKLITVNLPSWHHRQSTEDFLQYTGIRWTINKEKKPIEKSALSKKERKDASKNMKKIKDDIFKRINGYRKQGWNWTQIKDELTQLQNEGVIPNMEFEQKTPKALSNWYGNWKKKQSDQDDLS</sequence>
<reference evidence="1 2" key="1">
    <citation type="submission" date="2018-05" db="EMBL/GenBank/DDBJ databases">
        <title>genome sequencing of Nitrosopumilus sp. NM25.</title>
        <authorList>
            <person name="Mori K."/>
            <person name="Nakagawa T."/>
        </authorList>
    </citation>
    <scope>NUCLEOTIDE SEQUENCE [LARGE SCALE GENOMIC DNA]</scope>
    <source>
        <strain evidence="1 2">NM25</strain>
    </source>
</reference>
<evidence type="ECO:0000313" key="2">
    <source>
        <dbReference type="Proteomes" id="UP000245829"/>
    </source>
</evidence>
<dbReference type="Proteomes" id="UP000245829">
    <property type="component" value="Unassembled WGS sequence"/>
</dbReference>
<accession>A0A2S2KPH1</accession>
<comment type="caution">
    <text evidence="1">The sequence shown here is derived from an EMBL/GenBank/DDBJ whole genome shotgun (WGS) entry which is preliminary data.</text>
</comment>
<name>A0A2S2KPH1_9ARCH</name>
<gene>
    <name evidence="1" type="ORF">NZNM25_01590</name>
</gene>
<protein>
    <submittedName>
        <fullName evidence="1">Uncharacterized protein</fullName>
    </submittedName>
</protein>
<keyword evidence="2" id="KW-1185">Reference proteome</keyword>
<evidence type="ECO:0000313" key="1">
    <source>
        <dbReference type="EMBL" id="GBH33368.1"/>
    </source>
</evidence>
<dbReference type="OrthoDB" id="2829at2157"/>